<feature type="compositionally biased region" description="Low complexity" evidence="1">
    <location>
        <begin position="35"/>
        <end position="45"/>
    </location>
</feature>
<keyword evidence="3" id="KW-1185">Reference proteome</keyword>
<comment type="caution">
    <text evidence="2">The sequence shown here is derived from an EMBL/GenBank/DDBJ whole genome shotgun (WGS) entry which is preliminary data.</text>
</comment>
<gene>
    <name evidence="2" type="ORF">HNR25_001968</name>
</gene>
<accession>A0A841E329</accession>
<dbReference type="EMBL" id="JACHLY010000001">
    <property type="protein sequence ID" value="MBB5998217.1"/>
    <property type="molecule type" value="Genomic_DNA"/>
</dbReference>
<evidence type="ECO:0000313" key="2">
    <source>
        <dbReference type="EMBL" id="MBB5998217.1"/>
    </source>
</evidence>
<proteinExistence type="predicted"/>
<protein>
    <submittedName>
        <fullName evidence="2">Uncharacterized protein</fullName>
    </submittedName>
</protein>
<dbReference type="Proteomes" id="UP000578077">
    <property type="component" value="Unassembled WGS sequence"/>
</dbReference>
<dbReference type="AlphaFoldDB" id="A0A841E329"/>
<name>A0A841E329_9ACTN</name>
<evidence type="ECO:0000313" key="3">
    <source>
        <dbReference type="Proteomes" id="UP000578077"/>
    </source>
</evidence>
<reference evidence="2 3" key="1">
    <citation type="submission" date="2020-08" db="EMBL/GenBank/DDBJ databases">
        <title>Sequencing the genomes of 1000 actinobacteria strains.</title>
        <authorList>
            <person name="Klenk H.-P."/>
        </authorList>
    </citation>
    <scope>NUCLEOTIDE SEQUENCE [LARGE SCALE GENOMIC DNA]</scope>
    <source>
        <strain evidence="2 3">DSM 44593</strain>
    </source>
</reference>
<evidence type="ECO:0000256" key="1">
    <source>
        <dbReference type="SAM" id="MobiDB-lite"/>
    </source>
</evidence>
<sequence length="45" mass="4527">MPLPYHSTAASRRGGPGGPHSGHPVAAARAHRPEAAAATANLDDE</sequence>
<organism evidence="2 3">
    <name type="scientific">Streptomonospora salina</name>
    <dbReference type="NCBI Taxonomy" id="104205"/>
    <lineage>
        <taxon>Bacteria</taxon>
        <taxon>Bacillati</taxon>
        <taxon>Actinomycetota</taxon>
        <taxon>Actinomycetes</taxon>
        <taxon>Streptosporangiales</taxon>
        <taxon>Nocardiopsidaceae</taxon>
        <taxon>Streptomonospora</taxon>
    </lineage>
</organism>
<feature type="region of interest" description="Disordered" evidence="1">
    <location>
        <begin position="1"/>
        <end position="45"/>
    </location>
</feature>